<evidence type="ECO:0000313" key="2">
    <source>
        <dbReference type="Proteomes" id="UP001567538"/>
    </source>
</evidence>
<dbReference type="Proteomes" id="UP001567538">
    <property type="component" value="Unassembled WGS sequence"/>
</dbReference>
<protein>
    <submittedName>
        <fullName evidence="1">Uncharacterized protein</fullName>
    </submittedName>
</protein>
<evidence type="ECO:0000313" key="1">
    <source>
        <dbReference type="EMBL" id="KAL1569873.1"/>
    </source>
</evidence>
<organism evidence="1 2">
    <name type="scientific">Salvia divinorum</name>
    <name type="common">Maria pastora</name>
    <name type="synonym">Diviner's sage</name>
    <dbReference type="NCBI Taxonomy" id="28513"/>
    <lineage>
        <taxon>Eukaryota</taxon>
        <taxon>Viridiplantae</taxon>
        <taxon>Streptophyta</taxon>
        <taxon>Embryophyta</taxon>
        <taxon>Tracheophyta</taxon>
        <taxon>Spermatophyta</taxon>
        <taxon>Magnoliopsida</taxon>
        <taxon>eudicotyledons</taxon>
        <taxon>Gunneridae</taxon>
        <taxon>Pentapetalae</taxon>
        <taxon>asterids</taxon>
        <taxon>lamiids</taxon>
        <taxon>Lamiales</taxon>
        <taxon>Lamiaceae</taxon>
        <taxon>Nepetoideae</taxon>
        <taxon>Mentheae</taxon>
        <taxon>Salviinae</taxon>
        <taxon>Salvia</taxon>
        <taxon>Salvia subgen. Calosphace</taxon>
    </lineage>
</organism>
<reference evidence="1 2" key="1">
    <citation type="submission" date="2024-06" db="EMBL/GenBank/DDBJ databases">
        <title>A chromosome level genome sequence of Diviner's sage (Salvia divinorum).</title>
        <authorList>
            <person name="Ford S.A."/>
            <person name="Ro D.-K."/>
            <person name="Ness R.W."/>
            <person name="Phillips M.A."/>
        </authorList>
    </citation>
    <scope>NUCLEOTIDE SEQUENCE [LARGE SCALE GENOMIC DNA]</scope>
    <source>
        <strain evidence="1">SAF-2024a</strain>
        <tissue evidence="1">Leaf</tissue>
    </source>
</reference>
<name>A0ABD1IQJ0_SALDI</name>
<sequence length="99" mass="11725">MRKGSPRKMWWVVACRSKESLRRESRMDIEEILKMKLETIEEEEDSDRAVTRRRSISKKIHLKAKMGKLYVSQLRLKESYVVFMAGFAFRGGLNGLPRY</sequence>
<dbReference type="AlphaFoldDB" id="A0ABD1IQJ0"/>
<gene>
    <name evidence="1" type="ORF">AAHA92_01293</name>
</gene>
<keyword evidence="2" id="KW-1185">Reference proteome</keyword>
<proteinExistence type="predicted"/>
<dbReference type="EMBL" id="JBEAFC010000001">
    <property type="protein sequence ID" value="KAL1569873.1"/>
    <property type="molecule type" value="Genomic_DNA"/>
</dbReference>
<accession>A0ABD1IQJ0</accession>
<comment type="caution">
    <text evidence="1">The sequence shown here is derived from an EMBL/GenBank/DDBJ whole genome shotgun (WGS) entry which is preliminary data.</text>
</comment>